<gene>
    <name evidence="1" type="ORF">pEaSNUABM3_00309</name>
</gene>
<accession>A0AAE7XJD4</accession>
<dbReference type="Proteomes" id="UP000827787">
    <property type="component" value="Segment"/>
</dbReference>
<evidence type="ECO:0000313" key="1">
    <source>
        <dbReference type="EMBL" id="QZE56506.1"/>
    </source>
</evidence>
<name>A0AAE7XJD4_9CAUD</name>
<sequence length="102" mass="11766">MPVVTRSKRLEDKVKHAVEMCWDETTTDNEGPKTYSFLATTFAQDGKELHGREVQMINHILSDARYVNLYGRYVTALQKSKHGDRLIFQPVADLEDIIELEL</sequence>
<keyword evidence="2" id="KW-1185">Reference proteome</keyword>
<dbReference type="EMBL" id="MZ443770">
    <property type="protein sequence ID" value="QZE56506.1"/>
    <property type="molecule type" value="Genomic_DNA"/>
</dbReference>
<protein>
    <submittedName>
        <fullName evidence="1">Uncharacterized protein</fullName>
    </submittedName>
</protein>
<reference evidence="1 2" key="1">
    <citation type="submission" date="2021-06" db="EMBL/GenBank/DDBJ databases">
        <title>Complete genome sequence of Erwinia phage pEa_SNUABM_03.</title>
        <authorList>
            <person name="Kim S.G."/>
            <person name="Park S.C."/>
        </authorList>
    </citation>
    <scope>NUCLEOTIDE SEQUENCE [LARGE SCALE GENOMIC DNA]</scope>
</reference>
<proteinExistence type="predicted"/>
<evidence type="ECO:0000313" key="2">
    <source>
        <dbReference type="Proteomes" id="UP000827787"/>
    </source>
</evidence>
<organism evidence="1 2">
    <name type="scientific">Erwinia phage pEa_SNUABM_3</name>
    <dbReference type="NCBI Taxonomy" id="2869552"/>
    <lineage>
        <taxon>Viruses</taxon>
        <taxon>Duplodnaviria</taxon>
        <taxon>Heunggongvirae</taxon>
        <taxon>Uroviricota</taxon>
        <taxon>Caudoviricetes</taxon>
        <taxon>Alexandravirus</taxon>
        <taxon>Alexandravirus SNUABM3</taxon>
    </lineage>
</organism>